<reference evidence="2" key="1">
    <citation type="submission" date="2020-08" db="EMBL/GenBank/DDBJ databases">
        <title>Genome sequencing and assembly of the red palm weevil Rhynchophorus ferrugineus.</title>
        <authorList>
            <person name="Dias G.B."/>
            <person name="Bergman C.M."/>
            <person name="Manee M."/>
        </authorList>
    </citation>
    <scope>NUCLEOTIDE SEQUENCE</scope>
    <source>
        <strain evidence="2">AA-2017</strain>
        <tissue evidence="2">Whole larva</tissue>
    </source>
</reference>
<proteinExistence type="predicted"/>
<keyword evidence="1" id="KW-0732">Signal</keyword>
<accession>A0A834MCF6</accession>
<feature type="non-terminal residue" evidence="2">
    <location>
        <position position="1"/>
    </location>
</feature>
<name>A0A834MCF6_RHYFE</name>
<evidence type="ECO:0000313" key="2">
    <source>
        <dbReference type="EMBL" id="KAF7274845.1"/>
    </source>
</evidence>
<evidence type="ECO:0000256" key="1">
    <source>
        <dbReference type="SAM" id="SignalP"/>
    </source>
</evidence>
<feature type="chain" id="PRO_5032557003" evidence="1">
    <location>
        <begin position="19"/>
        <end position="92"/>
    </location>
</feature>
<feature type="signal peptide" evidence="1">
    <location>
        <begin position="1"/>
        <end position="18"/>
    </location>
</feature>
<sequence length="92" mass="10354">MKFVFVIICVHLKDLWECLVPDERRTKPASASIEPADVYPSDTRRGLKSSRCQQSIGVQHFGEFKGVKKVTASRDLRLPAGNWNGPDRLDLA</sequence>
<comment type="caution">
    <text evidence="2">The sequence shown here is derived from an EMBL/GenBank/DDBJ whole genome shotgun (WGS) entry which is preliminary data.</text>
</comment>
<keyword evidence="3" id="KW-1185">Reference proteome</keyword>
<dbReference type="AlphaFoldDB" id="A0A834MCF6"/>
<gene>
    <name evidence="2" type="ORF">GWI33_012489</name>
</gene>
<organism evidence="2 3">
    <name type="scientific">Rhynchophorus ferrugineus</name>
    <name type="common">Red palm weevil</name>
    <name type="synonym">Curculio ferrugineus</name>
    <dbReference type="NCBI Taxonomy" id="354439"/>
    <lineage>
        <taxon>Eukaryota</taxon>
        <taxon>Metazoa</taxon>
        <taxon>Ecdysozoa</taxon>
        <taxon>Arthropoda</taxon>
        <taxon>Hexapoda</taxon>
        <taxon>Insecta</taxon>
        <taxon>Pterygota</taxon>
        <taxon>Neoptera</taxon>
        <taxon>Endopterygota</taxon>
        <taxon>Coleoptera</taxon>
        <taxon>Polyphaga</taxon>
        <taxon>Cucujiformia</taxon>
        <taxon>Curculionidae</taxon>
        <taxon>Dryophthorinae</taxon>
        <taxon>Rhynchophorus</taxon>
    </lineage>
</organism>
<evidence type="ECO:0000313" key="3">
    <source>
        <dbReference type="Proteomes" id="UP000625711"/>
    </source>
</evidence>
<dbReference type="Proteomes" id="UP000625711">
    <property type="component" value="Unassembled WGS sequence"/>
</dbReference>
<protein>
    <submittedName>
        <fullName evidence="2">Uncharacterized protein</fullName>
    </submittedName>
</protein>
<dbReference type="EMBL" id="JAACXV010011993">
    <property type="protein sequence ID" value="KAF7274845.1"/>
    <property type="molecule type" value="Genomic_DNA"/>
</dbReference>